<dbReference type="EMBL" id="BAABME010016505">
    <property type="protein sequence ID" value="GAA0146239.1"/>
    <property type="molecule type" value="Genomic_DNA"/>
</dbReference>
<keyword evidence="9" id="KW-1185">Reference proteome</keyword>
<comment type="caution">
    <text evidence="8">The sequence shown here is derived from an EMBL/GenBank/DDBJ whole genome shotgun (WGS) entry which is preliminary data.</text>
</comment>
<name>A0AAV3P436_LITER</name>
<evidence type="ECO:0000256" key="1">
    <source>
        <dbReference type="ARBA" id="ARBA00005405"/>
    </source>
</evidence>
<protein>
    <recommendedName>
        <fullName evidence="10">Protein FLX-like 2</fullName>
    </recommendedName>
</protein>
<evidence type="ECO:0000313" key="9">
    <source>
        <dbReference type="Proteomes" id="UP001454036"/>
    </source>
</evidence>
<proteinExistence type="inferred from homology"/>
<evidence type="ECO:0000256" key="7">
    <source>
        <dbReference type="SAM" id="MobiDB-lite"/>
    </source>
</evidence>
<keyword evidence="4 6" id="KW-0175">Coiled coil</keyword>
<evidence type="ECO:0008006" key="10">
    <source>
        <dbReference type="Google" id="ProtNLM"/>
    </source>
</evidence>
<dbReference type="InterPro" id="IPR040353">
    <property type="entry name" value="FLX/FLX-like"/>
</dbReference>
<evidence type="ECO:0000256" key="2">
    <source>
        <dbReference type="ARBA" id="ARBA00022473"/>
    </source>
</evidence>
<feature type="region of interest" description="Disordered" evidence="7">
    <location>
        <begin position="276"/>
        <end position="330"/>
    </location>
</feature>
<accession>A0AAV3P436</accession>
<evidence type="ECO:0000256" key="4">
    <source>
        <dbReference type="ARBA" id="ARBA00023054"/>
    </source>
</evidence>
<organism evidence="8 9">
    <name type="scientific">Lithospermum erythrorhizon</name>
    <name type="common">Purple gromwell</name>
    <name type="synonym">Lithospermum officinale var. erythrorhizon</name>
    <dbReference type="NCBI Taxonomy" id="34254"/>
    <lineage>
        <taxon>Eukaryota</taxon>
        <taxon>Viridiplantae</taxon>
        <taxon>Streptophyta</taxon>
        <taxon>Embryophyta</taxon>
        <taxon>Tracheophyta</taxon>
        <taxon>Spermatophyta</taxon>
        <taxon>Magnoliopsida</taxon>
        <taxon>eudicotyledons</taxon>
        <taxon>Gunneridae</taxon>
        <taxon>Pentapetalae</taxon>
        <taxon>asterids</taxon>
        <taxon>lamiids</taxon>
        <taxon>Boraginales</taxon>
        <taxon>Boraginaceae</taxon>
        <taxon>Boraginoideae</taxon>
        <taxon>Lithospermeae</taxon>
        <taxon>Lithospermum</taxon>
    </lineage>
</organism>
<evidence type="ECO:0000313" key="8">
    <source>
        <dbReference type="EMBL" id="GAA0146239.1"/>
    </source>
</evidence>
<dbReference type="GO" id="GO:0030154">
    <property type="term" value="P:cell differentiation"/>
    <property type="evidence" value="ECO:0007669"/>
    <property type="project" value="UniProtKB-KW"/>
</dbReference>
<evidence type="ECO:0000256" key="3">
    <source>
        <dbReference type="ARBA" id="ARBA00022782"/>
    </source>
</evidence>
<feature type="coiled-coil region" evidence="6">
    <location>
        <begin position="115"/>
        <end position="166"/>
    </location>
</feature>
<dbReference type="Proteomes" id="UP001454036">
    <property type="component" value="Unassembled WGS sequence"/>
</dbReference>
<dbReference type="AlphaFoldDB" id="A0AAV3P436"/>
<feature type="compositionally biased region" description="Polar residues" evidence="7">
    <location>
        <begin position="300"/>
        <end position="316"/>
    </location>
</feature>
<dbReference type="Gene3D" id="1.10.287.1490">
    <property type="match status" value="1"/>
</dbReference>
<keyword evidence="2" id="KW-0217">Developmental protein</keyword>
<feature type="compositionally biased region" description="Polar residues" evidence="7">
    <location>
        <begin position="396"/>
        <end position="412"/>
    </location>
</feature>
<dbReference type="PANTHER" id="PTHR33405:SF4">
    <property type="entry name" value="PROTEIN FLX-LIKE 2"/>
    <property type="match status" value="1"/>
</dbReference>
<dbReference type="PANTHER" id="PTHR33405">
    <property type="entry name" value="PROTEIN FLX-LIKE 2"/>
    <property type="match status" value="1"/>
</dbReference>
<gene>
    <name evidence="8" type="ORF">LIER_36277</name>
</gene>
<dbReference type="GO" id="GO:0009908">
    <property type="term" value="P:flower development"/>
    <property type="evidence" value="ECO:0007669"/>
    <property type="project" value="UniProtKB-KW"/>
</dbReference>
<comment type="similarity">
    <text evidence="1">Belongs to the FLX family.</text>
</comment>
<feature type="region of interest" description="Disordered" evidence="7">
    <location>
        <begin position="388"/>
        <end position="429"/>
    </location>
</feature>
<evidence type="ECO:0000256" key="6">
    <source>
        <dbReference type="SAM" id="Coils"/>
    </source>
</evidence>
<evidence type="ECO:0000256" key="5">
    <source>
        <dbReference type="ARBA" id="ARBA00023089"/>
    </source>
</evidence>
<keyword evidence="3" id="KW-0221">Differentiation</keyword>
<reference evidence="8 9" key="1">
    <citation type="submission" date="2024-01" db="EMBL/GenBank/DDBJ databases">
        <title>The complete chloroplast genome sequence of Lithospermum erythrorhizon: insights into the phylogenetic relationship among Boraginaceae species and the maternal lineages of purple gromwells.</title>
        <authorList>
            <person name="Okada T."/>
            <person name="Watanabe K."/>
        </authorList>
    </citation>
    <scope>NUCLEOTIDE SEQUENCE [LARGE SCALE GENOMIC DNA]</scope>
</reference>
<keyword evidence="5" id="KW-0287">Flowering</keyword>
<feature type="region of interest" description="Disordered" evidence="7">
    <location>
        <begin position="1"/>
        <end position="47"/>
    </location>
</feature>
<sequence length="429" mass="45955">MGSKGRLPPPHLRHPLSSPGMMYPDPFNSPPVRPSPGGLSHFDGLPPPEFMEHKLAGQHMEIQKLVTENQRLASTHSTLRQELAAAQNELQLLHGHIGSLKSEREQQTRSLVDKIGKMETDLKAAESLKKDIQQARAEAQSLVTARQELIAKVQQLNQDLGKAGSQIQQMPRLFSELEALRQEYQHCRATYDYEKKLYNDHVEHLQAMEKNYMTMATEVEKLREKLANGTNFDRTGSTYGAAAGFNENNATGSYPGGQNAYAEGYAPAQVATPLPGGLSAGGSAPNAVPNRGAPSGAGVTPQTANQPGPASASYSNGPGPVAKVGSGPAYDAQRGPIAPNYGAHGAAIAPSQVPAYNAQRPFAPGYEMQMAHGYYDMHRGPGYDAPRGTPGFQGQVPPSNNVPYGATPQQIRPGTGHEVPSWGGNTTTR</sequence>